<dbReference type="EMBL" id="CACVBM020000888">
    <property type="protein sequence ID" value="CAA7024388.1"/>
    <property type="molecule type" value="Genomic_DNA"/>
</dbReference>
<evidence type="ECO:0000313" key="2">
    <source>
        <dbReference type="Proteomes" id="UP000467841"/>
    </source>
</evidence>
<dbReference type="AlphaFoldDB" id="A0A6D2IH67"/>
<reference evidence="1" key="1">
    <citation type="submission" date="2020-01" db="EMBL/GenBank/DDBJ databases">
        <authorList>
            <person name="Mishra B."/>
        </authorList>
    </citation>
    <scope>NUCLEOTIDE SEQUENCE [LARGE SCALE GENOMIC DNA]</scope>
</reference>
<gene>
    <name evidence="1" type="ORF">MERR_LOCUS11623</name>
</gene>
<organism evidence="1 2">
    <name type="scientific">Microthlaspi erraticum</name>
    <dbReference type="NCBI Taxonomy" id="1685480"/>
    <lineage>
        <taxon>Eukaryota</taxon>
        <taxon>Viridiplantae</taxon>
        <taxon>Streptophyta</taxon>
        <taxon>Embryophyta</taxon>
        <taxon>Tracheophyta</taxon>
        <taxon>Spermatophyta</taxon>
        <taxon>Magnoliopsida</taxon>
        <taxon>eudicotyledons</taxon>
        <taxon>Gunneridae</taxon>
        <taxon>Pentapetalae</taxon>
        <taxon>rosids</taxon>
        <taxon>malvids</taxon>
        <taxon>Brassicales</taxon>
        <taxon>Brassicaceae</taxon>
        <taxon>Coluteocarpeae</taxon>
        <taxon>Microthlaspi</taxon>
    </lineage>
</organism>
<evidence type="ECO:0000313" key="1">
    <source>
        <dbReference type="EMBL" id="CAA7024388.1"/>
    </source>
</evidence>
<name>A0A6D2IH67_9BRAS</name>
<protein>
    <submittedName>
        <fullName evidence="1">Uncharacterized protein</fullName>
    </submittedName>
</protein>
<sequence length="120" mass="13701">MIDHRLEEQPDAKDLTINVETEIIRAGQEGDPKTSSFSFTSHELFNEDKSLKYEKLYYFLIEAGIEEDNDAEVILNDMVSTVSDLPFLKNNNGLRGVLTVILNIWYPSNDPVPSEEQVDH</sequence>
<accession>A0A6D2IH67</accession>
<dbReference type="Proteomes" id="UP000467841">
    <property type="component" value="Unassembled WGS sequence"/>
</dbReference>
<dbReference type="OrthoDB" id="1075694at2759"/>
<proteinExistence type="predicted"/>
<comment type="caution">
    <text evidence="1">The sequence shown here is derived from an EMBL/GenBank/DDBJ whole genome shotgun (WGS) entry which is preliminary data.</text>
</comment>
<keyword evidence="2" id="KW-1185">Reference proteome</keyword>